<dbReference type="Pfam" id="PF17921">
    <property type="entry name" value="Integrase_H2C2"/>
    <property type="match status" value="1"/>
</dbReference>
<dbReference type="GO" id="GO:0003964">
    <property type="term" value="F:RNA-directed DNA polymerase activity"/>
    <property type="evidence" value="ECO:0007669"/>
    <property type="project" value="UniProtKB-EC"/>
</dbReference>
<evidence type="ECO:0000259" key="2">
    <source>
        <dbReference type="Pfam" id="PF17921"/>
    </source>
</evidence>
<evidence type="ECO:0000256" key="1">
    <source>
        <dbReference type="ARBA" id="ARBA00012493"/>
    </source>
</evidence>
<accession>A0A0L0CJ51</accession>
<protein>
    <recommendedName>
        <fullName evidence="1">RNA-directed DNA polymerase</fullName>
        <ecNumber evidence="1">2.7.7.49</ecNumber>
    </recommendedName>
</protein>
<sequence>MNFNFSIDHRSGKDNVTPDTLSRAHEGEIFVEALEINNINSIDLESAAFDSDEYCRLRQDFSVSEFPDYRVIDKYIYKRVNFSSGELDESESWKLLVPKELRRDVIYSAHDVSNSAHGGIAKTLERVRRFFFWPGLATDVKTYILNCELCKTSKTPTSTLRPPLGKL</sequence>
<dbReference type="InterPro" id="IPR050951">
    <property type="entry name" value="Retrovirus_Pol_polyprotein"/>
</dbReference>
<comment type="caution">
    <text evidence="3">The sequence shown here is derived from an EMBL/GenBank/DDBJ whole genome shotgun (WGS) entry which is preliminary data.</text>
</comment>
<dbReference type="AlphaFoldDB" id="A0A0L0CJ51"/>
<dbReference type="PANTHER" id="PTHR37984:SF15">
    <property type="entry name" value="INTEGRASE CATALYTIC DOMAIN-CONTAINING PROTEIN"/>
    <property type="match status" value="1"/>
</dbReference>
<dbReference type="PANTHER" id="PTHR37984">
    <property type="entry name" value="PROTEIN CBG26694"/>
    <property type="match status" value="1"/>
</dbReference>
<evidence type="ECO:0000313" key="3">
    <source>
        <dbReference type="EMBL" id="KNC32285.1"/>
    </source>
</evidence>
<dbReference type="EC" id="2.7.7.49" evidence="1"/>
<name>A0A0L0CJ51_LUCCU</name>
<organism evidence="3 4">
    <name type="scientific">Lucilia cuprina</name>
    <name type="common">Green bottle fly</name>
    <name type="synonym">Australian sheep blowfly</name>
    <dbReference type="NCBI Taxonomy" id="7375"/>
    <lineage>
        <taxon>Eukaryota</taxon>
        <taxon>Metazoa</taxon>
        <taxon>Ecdysozoa</taxon>
        <taxon>Arthropoda</taxon>
        <taxon>Hexapoda</taxon>
        <taxon>Insecta</taxon>
        <taxon>Pterygota</taxon>
        <taxon>Neoptera</taxon>
        <taxon>Endopterygota</taxon>
        <taxon>Diptera</taxon>
        <taxon>Brachycera</taxon>
        <taxon>Muscomorpha</taxon>
        <taxon>Oestroidea</taxon>
        <taxon>Calliphoridae</taxon>
        <taxon>Luciliinae</taxon>
        <taxon>Lucilia</taxon>
    </lineage>
</organism>
<gene>
    <name evidence="3" type="ORF">FF38_12919</name>
</gene>
<proteinExistence type="predicted"/>
<dbReference type="Gene3D" id="1.10.340.70">
    <property type="match status" value="1"/>
</dbReference>
<dbReference type="FunFam" id="1.10.340.70:FF:000001">
    <property type="entry name" value="Retrovirus-related Pol polyprotein from transposon gypsy-like Protein"/>
    <property type="match status" value="1"/>
</dbReference>
<dbReference type="OMA" id="YILNCEL"/>
<reference evidence="3 4" key="1">
    <citation type="journal article" date="2015" name="Nat. Commun.">
        <title>Lucilia cuprina genome unlocks parasitic fly biology to underpin future interventions.</title>
        <authorList>
            <person name="Anstead C.A."/>
            <person name="Korhonen P.K."/>
            <person name="Young N.D."/>
            <person name="Hall R.S."/>
            <person name="Jex A.R."/>
            <person name="Murali S.C."/>
            <person name="Hughes D.S."/>
            <person name="Lee S.F."/>
            <person name="Perry T."/>
            <person name="Stroehlein A.J."/>
            <person name="Ansell B.R."/>
            <person name="Breugelmans B."/>
            <person name="Hofmann A."/>
            <person name="Qu J."/>
            <person name="Dugan S."/>
            <person name="Lee S.L."/>
            <person name="Chao H."/>
            <person name="Dinh H."/>
            <person name="Han Y."/>
            <person name="Doddapaneni H.V."/>
            <person name="Worley K.C."/>
            <person name="Muzny D.M."/>
            <person name="Ioannidis P."/>
            <person name="Waterhouse R.M."/>
            <person name="Zdobnov E.M."/>
            <person name="James P.J."/>
            <person name="Bagnall N.H."/>
            <person name="Kotze A.C."/>
            <person name="Gibbs R.A."/>
            <person name="Richards S."/>
            <person name="Batterham P."/>
            <person name="Gasser R.B."/>
        </authorList>
    </citation>
    <scope>NUCLEOTIDE SEQUENCE [LARGE SCALE GENOMIC DNA]</scope>
    <source>
        <strain evidence="3 4">LS</strain>
        <tissue evidence="3">Full body</tissue>
    </source>
</reference>
<dbReference type="OrthoDB" id="8042447at2759"/>
<dbReference type="STRING" id="7375.A0A0L0CJ51"/>
<feature type="domain" description="Integrase zinc-binding" evidence="2">
    <location>
        <begin position="97"/>
        <end position="155"/>
    </location>
</feature>
<dbReference type="EMBL" id="JRES01000323">
    <property type="protein sequence ID" value="KNC32285.1"/>
    <property type="molecule type" value="Genomic_DNA"/>
</dbReference>
<dbReference type="Proteomes" id="UP000037069">
    <property type="component" value="Unassembled WGS sequence"/>
</dbReference>
<dbReference type="InterPro" id="IPR041588">
    <property type="entry name" value="Integrase_H2C2"/>
</dbReference>
<keyword evidence="4" id="KW-1185">Reference proteome</keyword>
<evidence type="ECO:0000313" key="4">
    <source>
        <dbReference type="Proteomes" id="UP000037069"/>
    </source>
</evidence>